<dbReference type="GO" id="GO:0008417">
    <property type="term" value="F:fucosyltransferase activity"/>
    <property type="evidence" value="ECO:0007669"/>
    <property type="project" value="InterPro"/>
</dbReference>
<keyword evidence="7" id="KW-0735">Signal-anchor</keyword>
<dbReference type="Gene3D" id="3.40.50.11660">
    <property type="entry name" value="Glycosyl transferase family 10, C-terminal domain"/>
    <property type="match status" value="1"/>
</dbReference>
<evidence type="ECO:0000256" key="4">
    <source>
        <dbReference type="ARBA" id="ARBA00022676"/>
    </source>
</evidence>
<dbReference type="InterPro" id="IPR001503">
    <property type="entry name" value="Glyco_trans_10"/>
</dbReference>
<comment type="pathway">
    <text evidence="2">Protein modification; protein glycosylation.</text>
</comment>
<dbReference type="FunFam" id="3.40.50.11660:FF:000002">
    <property type="entry name" value="Alpha-(1,3)-fucosyltransferase"/>
    <property type="match status" value="1"/>
</dbReference>
<dbReference type="Pfam" id="PF00852">
    <property type="entry name" value="Glyco_transf_10"/>
    <property type="match status" value="1"/>
</dbReference>
<dbReference type="InterPro" id="IPR038577">
    <property type="entry name" value="GT10-like_C_sf"/>
</dbReference>
<dbReference type="InterPro" id="IPR055270">
    <property type="entry name" value="Glyco_tran_10_C"/>
</dbReference>
<keyword evidence="4 12" id="KW-0328">Glycosyltransferase</keyword>
<dbReference type="InterPro" id="IPR031481">
    <property type="entry name" value="Glyco_tran_10_N"/>
</dbReference>
<comment type="similarity">
    <text evidence="3 12">Belongs to the glycosyltransferase 10 family.</text>
</comment>
<keyword evidence="6 12" id="KW-0812">Transmembrane</keyword>
<dbReference type="PANTHER" id="PTHR48438:SF1">
    <property type="entry name" value="ALPHA-(1,3)-FUCOSYLTRANSFERASE C-RELATED"/>
    <property type="match status" value="1"/>
</dbReference>
<feature type="domain" description="Fucosyltransferase C-terminal" evidence="13">
    <location>
        <begin position="180"/>
        <end position="362"/>
    </location>
</feature>
<dbReference type="EC" id="2.4.1.-" evidence="12"/>
<evidence type="ECO:0000256" key="1">
    <source>
        <dbReference type="ARBA" id="ARBA00004447"/>
    </source>
</evidence>
<feature type="transmembrane region" description="Helical" evidence="12">
    <location>
        <begin position="5"/>
        <end position="23"/>
    </location>
</feature>
<keyword evidence="10 12" id="KW-0472">Membrane</keyword>
<dbReference type="EMBL" id="CATQJA010002665">
    <property type="protein sequence ID" value="CAJ0583318.1"/>
    <property type="molecule type" value="Genomic_DNA"/>
</dbReference>
<evidence type="ECO:0000256" key="5">
    <source>
        <dbReference type="ARBA" id="ARBA00022679"/>
    </source>
</evidence>
<feature type="domain" description="Fucosyltransferase N-terminal" evidence="14">
    <location>
        <begin position="48"/>
        <end position="158"/>
    </location>
</feature>
<evidence type="ECO:0000313" key="16">
    <source>
        <dbReference type="Proteomes" id="UP001177023"/>
    </source>
</evidence>
<dbReference type="AlphaFoldDB" id="A0AA36DBN2"/>
<sequence>MHKSFLRLFTICVLIIAVYYLFWDRDVVIDATIGTEYTAEPEQPPENPNVLLYGATTFFGDPMTNERFLRECNEYKQGWCHLTSNPNDFPNASAVLFHQPNFDYLHFPTILDKDRNPDIPYILWALESPSNTLFYSKKDYFNLTMYYRRDADIWYPYGHMKKLKQKAEVDYERIWAHKSANKSAVWIGSNCQTANKRSELMQALRMSGLKIEIYGACGKPAPKDCVGVGKQNDDCVTEIVKEFKFYMAIENSFCEDYVTEKFFYTLAKREAIPIVGKRSLYQNLKIPDSAYIAIDDYKSLKFMVQHLKFIGSKKDTYLQYFKWKENYRVVPEVNDETGFCALCKKLIAGTLPRKSYADIHAWHSRPPCENNYLSKYYNLTSVGALVVH</sequence>
<dbReference type="Proteomes" id="UP001177023">
    <property type="component" value="Unassembled WGS sequence"/>
</dbReference>
<evidence type="ECO:0000256" key="10">
    <source>
        <dbReference type="ARBA" id="ARBA00023136"/>
    </source>
</evidence>
<keyword evidence="11" id="KW-0325">Glycoprotein</keyword>
<dbReference type="SUPFAM" id="SSF53756">
    <property type="entry name" value="UDP-Glycosyltransferase/glycogen phosphorylase"/>
    <property type="match status" value="1"/>
</dbReference>
<dbReference type="GO" id="GO:0032580">
    <property type="term" value="C:Golgi cisterna membrane"/>
    <property type="evidence" value="ECO:0007669"/>
    <property type="project" value="UniProtKB-SubCell"/>
</dbReference>
<dbReference type="PANTHER" id="PTHR48438">
    <property type="entry name" value="ALPHA-(1,3)-FUCOSYLTRANSFERASE C-RELATED"/>
    <property type="match status" value="1"/>
</dbReference>
<evidence type="ECO:0000256" key="6">
    <source>
        <dbReference type="ARBA" id="ARBA00022692"/>
    </source>
</evidence>
<evidence type="ECO:0000313" key="15">
    <source>
        <dbReference type="EMBL" id="CAJ0583318.1"/>
    </source>
</evidence>
<evidence type="ECO:0000256" key="2">
    <source>
        <dbReference type="ARBA" id="ARBA00004922"/>
    </source>
</evidence>
<reference evidence="15" key="1">
    <citation type="submission" date="2023-06" db="EMBL/GenBank/DDBJ databases">
        <authorList>
            <person name="Delattre M."/>
        </authorList>
    </citation>
    <scope>NUCLEOTIDE SEQUENCE</scope>
    <source>
        <strain evidence="15">AF72</strain>
    </source>
</reference>
<protein>
    <recommendedName>
        <fullName evidence="12">Fucosyltransferase</fullName>
        <ecNumber evidence="12">2.4.1.-</ecNumber>
    </recommendedName>
</protein>
<evidence type="ECO:0000259" key="14">
    <source>
        <dbReference type="Pfam" id="PF17039"/>
    </source>
</evidence>
<evidence type="ECO:0000256" key="12">
    <source>
        <dbReference type="RuleBase" id="RU003832"/>
    </source>
</evidence>
<accession>A0AA36DBN2</accession>
<evidence type="ECO:0000256" key="9">
    <source>
        <dbReference type="ARBA" id="ARBA00023034"/>
    </source>
</evidence>
<proteinExistence type="inferred from homology"/>
<evidence type="ECO:0000256" key="11">
    <source>
        <dbReference type="ARBA" id="ARBA00023180"/>
    </source>
</evidence>
<evidence type="ECO:0000259" key="13">
    <source>
        <dbReference type="Pfam" id="PF00852"/>
    </source>
</evidence>
<keyword evidence="16" id="KW-1185">Reference proteome</keyword>
<keyword evidence="5 12" id="KW-0808">Transferase</keyword>
<evidence type="ECO:0000256" key="3">
    <source>
        <dbReference type="ARBA" id="ARBA00008919"/>
    </source>
</evidence>
<evidence type="ECO:0000256" key="7">
    <source>
        <dbReference type="ARBA" id="ARBA00022968"/>
    </source>
</evidence>
<organism evidence="15 16">
    <name type="scientific">Mesorhabditis spiculigera</name>
    <dbReference type="NCBI Taxonomy" id="96644"/>
    <lineage>
        <taxon>Eukaryota</taxon>
        <taxon>Metazoa</taxon>
        <taxon>Ecdysozoa</taxon>
        <taxon>Nematoda</taxon>
        <taxon>Chromadorea</taxon>
        <taxon>Rhabditida</taxon>
        <taxon>Rhabditina</taxon>
        <taxon>Rhabditomorpha</taxon>
        <taxon>Rhabditoidea</taxon>
        <taxon>Rhabditidae</taxon>
        <taxon>Mesorhabditinae</taxon>
        <taxon>Mesorhabditis</taxon>
    </lineage>
</organism>
<gene>
    <name evidence="15" type="ORF">MSPICULIGERA_LOCUS21405</name>
</gene>
<name>A0AA36DBN2_9BILA</name>
<comment type="caution">
    <text evidence="15">The sequence shown here is derived from an EMBL/GenBank/DDBJ whole genome shotgun (WGS) entry which is preliminary data.</text>
</comment>
<dbReference type="Pfam" id="PF17039">
    <property type="entry name" value="Glyco_tran_10_N"/>
    <property type="match status" value="1"/>
</dbReference>
<keyword evidence="9 12" id="KW-0333">Golgi apparatus</keyword>
<keyword evidence="8 12" id="KW-1133">Transmembrane helix</keyword>
<evidence type="ECO:0000256" key="8">
    <source>
        <dbReference type="ARBA" id="ARBA00022989"/>
    </source>
</evidence>
<feature type="non-terminal residue" evidence="15">
    <location>
        <position position="1"/>
    </location>
</feature>
<comment type="subcellular location">
    <subcellularLocation>
        <location evidence="1 12">Golgi apparatus</location>
        <location evidence="1 12">Golgi stack membrane</location>
        <topology evidence="1 12">Single-pass type II membrane protein</topology>
    </subcellularLocation>
</comment>